<dbReference type="EMBL" id="JAVAMQ010000007">
    <property type="protein sequence ID" value="MDP5307393.1"/>
    <property type="molecule type" value="Genomic_DNA"/>
</dbReference>
<feature type="region of interest" description="Disordered" evidence="1">
    <location>
        <begin position="78"/>
        <end position="109"/>
    </location>
</feature>
<gene>
    <name evidence="2" type="ORF">Q5Y72_09845</name>
</gene>
<dbReference type="RefSeq" id="WP_305963237.1">
    <property type="nucleotide sequence ID" value="NZ_JAVAMQ010000007.1"/>
</dbReference>
<name>A0ABT9JC36_9RHOB</name>
<dbReference type="Proteomes" id="UP001224997">
    <property type="component" value="Unassembled WGS sequence"/>
</dbReference>
<feature type="compositionally biased region" description="Basic residues" evidence="1">
    <location>
        <begin position="91"/>
        <end position="101"/>
    </location>
</feature>
<sequence>MTPPGEILAGGPSAIRAPGTVHRGIGWPNVTIPGDTITAAKLIDCCLATDAVGTAKSTIGESGARTLNDSAPWRPGRFCACPRGDRDHGQRKVKAGGRNARRSTLPLRG</sequence>
<protein>
    <submittedName>
        <fullName evidence="2">Uncharacterized protein</fullName>
    </submittedName>
</protein>
<reference evidence="2 3" key="1">
    <citation type="submission" date="2023-08" db="EMBL/GenBank/DDBJ databases">
        <authorList>
            <person name="Park J.-S."/>
        </authorList>
    </citation>
    <scope>NUCLEOTIDE SEQUENCE [LARGE SCALE GENOMIC DNA]</scope>
    <source>
        <strain evidence="2 3">2205BS29-5</strain>
    </source>
</reference>
<evidence type="ECO:0000313" key="3">
    <source>
        <dbReference type="Proteomes" id="UP001224997"/>
    </source>
</evidence>
<organism evidence="2 3">
    <name type="scientific">Paracoccus spongiarum</name>
    <dbReference type="NCBI Taxonomy" id="3064387"/>
    <lineage>
        <taxon>Bacteria</taxon>
        <taxon>Pseudomonadati</taxon>
        <taxon>Pseudomonadota</taxon>
        <taxon>Alphaproteobacteria</taxon>
        <taxon>Rhodobacterales</taxon>
        <taxon>Paracoccaceae</taxon>
        <taxon>Paracoccus</taxon>
    </lineage>
</organism>
<evidence type="ECO:0000256" key="1">
    <source>
        <dbReference type="SAM" id="MobiDB-lite"/>
    </source>
</evidence>
<comment type="caution">
    <text evidence="2">The sequence shown here is derived from an EMBL/GenBank/DDBJ whole genome shotgun (WGS) entry which is preliminary data.</text>
</comment>
<keyword evidence="3" id="KW-1185">Reference proteome</keyword>
<accession>A0ABT9JC36</accession>
<proteinExistence type="predicted"/>
<evidence type="ECO:0000313" key="2">
    <source>
        <dbReference type="EMBL" id="MDP5307393.1"/>
    </source>
</evidence>